<evidence type="ECO:0000313" key="3">
    <source>
        <dbReference type="EMBL" id="KXA90040.1"/>
    </source>
</evidence>
<dbReference type="Proteomes" id="UP000070184">
    <property type="component" value="Unassembled WGS sequence"/>
</dbReference>
<feature type="transmembrane region" description="Helical" evidence="1">
    <location>
        <begin position="345"/>
        <end position="365"/>
    </location>
</feature>
<dbReference type="EMBL" id="LHXK01000014">
    <property type="protein sequence ID" value="KXA90040.1"/>
    <property type="molecule type" value="Genomic_DNA"/>
</dbReference>
<gene>
    <name evidence="3" type="ORF">AKJ61_01540</name>
</gene>
<proteinExistence type="predicted"/>
<name>A0A133U774_9EURY</name>
<keyword evidence="1" id="KW-0812">Transmembrane</keyword>
<feature type="transmembrane region" description="Helical" evidence="1">
    <location>
        <begin position="151"/>
        <end position="169"/>
    </location>
</feature>
<protein>
    <recommendedName>
        <fullName evidence="2">DUF3887 domain-containing protein</fullName>
    </recommendedName>
</protein>
<feature type="transmembrane region" description="Helical" evidence="1">
    <location>
        <begin position="319"/>
        <end position="339"/>
    </location>
</feature>
<dbReference type="InterPro" id="IPR024981">
    <property type="entry name" value="DUF3887"/>
</dbReference>
<feature type="domain" description="DUF3887" evidence="2">
    <location>
        <begin position="32"/>
        <end position="120"/>
    </location>
</feature>
<feature type="transmembrane region" description="Helical" evidence="1">
    <location>
        <begin position="176"/>
        <end position="192"/>
    </location>
</feature>
<accession>A0A133U774</accession>
<evidence type="ECO:0000259" key="2">
    <source>
        <dbReference type="Pfam" id="PF13026"/>
    </source>
</evidence>
<sequence>MKKILIVLSLATVLCFSSANIVHAERPYQNISDSFFTGLESGDYSKFEPYLSNEMKEAFDEEKFDSFRNDLFSKYGQLDNYQFVKEDSVKQDQVEYTRAYYDVSFEKAVVTLRLVFRETNSGYELAGIWTTNVKGKGGGWGSVILSNLPTLAFSIIGAVLALLLFYYLLRFEEIKIVEILIGIFLAVVTIIVQPNIQNIPFLVLGIKSNSEIIARGIVFTILSIIYLGFVAGIFQEGIRYPLARKKAVKTAAFIGLGFGLGEAIIIPILGLMQAGAPLTSLPFQWSFLNLTERFLVTAFHGCTTAIMAYAYKNGWGLKALAGLILAHGGIDTIAVYYQLAGSQLVLALTLITAAIIAVGLLYYVLKRMREDRQQETEKMIEEE</sequence>
<dbReference type="AlphaFoldDB" id="A0A133U774"/>
<feature type="transmembrane region" description="Helical" evidence="1">
    <location>
        <begin position="253"/>
        <end position="274"/>
    </location>
</feature>
<dbReference type="Gene3D" id="3.10.450.590">
    <property type="match status" value="1"/>
</dbReference>
<keyword evidence="1" id="KW-1133">Transmembrane helix</keyword>
<feature type="transmembrane region" description="Helical" evidence="1">
    <location>
        <begin position="212"/>
        <end position="233"/>
    </location>
</feature>
<evidence type="ECO:0000313" key="4">
    <source>
        <dbReference type="Proteomes" id="UP000070184"/>
    </source>
</evidence>
<feature type="transmembrane region" description="Helical" evidence="1">
    <location>
        <begin position="294"/>
        <end position="312"/>
    </location>
</feature>
<evidence type="ECO:0000256" key="1">
    <source>
        <dbReference type="SAM" id="Phobius"/>
    </source>
</evidence>
<organism evidence="3 4">
    <name type="scientific">candidate division MSBL1 archaeon SCGC-AAA259B11</name>
    <dbReference type="NCBI Taxonomy" id="1698260"/>
    <lineage>
        <taxon>Archaea</taxon>
        <taxon>Methanobacteriati</taxon>
        <taxon>Methanobacteriota</taxon>
        <taxon>candidate division MSBL1</taxon>
    </lineage>
</organism>
<dbReference type="Pfam" id="PF13026">
    <property type="entry name" value="DUF3887"/>
    <property type="match status" value="1"/>
</dbReference>
<keyword evidence="4" id="KW-1185">Reference proteome</keyword>
<keyword evidence="1" id="KW-0472">Membrane</keyword>
<comment type="caution">
    <text evidence="3">The sequence shown here is derived from an EMBL/GenBank/DDBJ whole genome shotgun (WGS) entry which is preliminary data.</text>
</comment>
<reference evidence="3 4" key="1">
    <citation type="journal article" date="2016" name="Sci. Rep.">
        <title>Metabolic traits of an uncultured archaeal lineage -MSBL1- from brine pools of the Red Sea.</title>
        <authorList>
            <person name="Mwirichia R."/>
            <person name="Alam I."/>
            <person name="Rashid M."/>
            <person name="Vinu M."/>
            <person name="Ba-Alawi W."/>
            <person name="Anthony Kamau A."/>
            <person name="Kamanda Ngugi D."/>
            <person name="Goker M."/>
            <person name="Klenk H.P."/>
            <person name="Bajic V."/>
            <person name="Stingl U."/>
        </authorList>
    </citation>
    <scope>NUCLEOTIDE SEQUENCE [LARGE SCALE GENOMIC DNA]</scope>
    <source>
        <strain evidence="3">SCGC-AAA259B11</strain>
    </source>
</reference>